<dbReference type="EMBL" id="JAAIYP010000004">
    <property type="protein sequence ID" value="NFV78637.1"/>
    <property type="molecule type" value="Genomic_DNA"/>
</dbReference>
<protein>
    <recommendedName>
        <fullName evidence="3">tRNA threonylcarbamoyladenosine biosynthesis protein TsaE</fullName>
    </recommendedName>
    <alternativeName>
        <fullName evidence="10">t(6)A37 threonylcarbamoyladenosine biosynthesis protein TsaE</fullName>
    </alternativeName>
</protein>
<dbReference type="PANTHER" id="PTHR33540">
    <property type="entry name" value="TRNA THREONYLCARBAMOYLADENOSINE BIOSYNTHESIS PROTEIN TSAE"/>
    <property type="match status" value="1"/>
</dbReference>
<accession>A0A7C9QRP7</accession>
<name>A0A7C9QRP7_9PROT</name>
<dbReference type="InterPro" id="IPR027417">
    <property type="entry name" value="P-loop_NTPase"/>
</dbReference>
<dbReference type="Gene3D" id="3.40.50.300">
    <property type="entry name" value="P-loop containing nucleotide triphosphate hydrolases"/>
    <property type="match status" value="1"/>
</dbReference>
<gene>
    <name evidence="11" type="primary">tsaE</name>
    <name evidence="11" type="ORF">G4223_00710</name>
</gene>
<evidence type="ECO:0000256" key="2">
    <source>
        <dbReference type="ARBA" id="ARBA00007599"/>
    </source>
</evidence>
<sequence length="155" mass="17021">MSTTLTLDLPDEAATRALGARLARLARPGDVILLFGTLGTGKSTLARAFIRALTSPDEEVPSPTFTLVQAYEAKTADIWHFDLYRLDKPEDAYELGIEDAFLDGVSLIEWPERLGGLAPRRRLDLSLETGGAETARRATLTSHGQWDDRLKDLPA</sequence>
<evidence type="ECO:0000256" key="5">
    <source>
        <dbReference type="ARBA" id="ARBA00022694"/>
    </source>
</evidence>
<reference evidence="11 12" key="1">
    <citation type="submission" date="2020-02" db="EMBL/GenBank/DDBJ databases">
        <authorList>
            <person name="Dziuba M."/>
            <person name="Kuznetsov B."/>
            <person name="Mardanov A."/>
            <person name="Ravin N."/>
            <person name="Grouzdev D."/>
        </authorList>
    </citation>
    <scope>NUCLEOTIDE SEQUENCE [LARGE SCALE GENOMIC DNA]</scope>
    <source>
        <strain evidence="11 12">SpK</strain>
    </source>
</reference>
<keyword evidence="4" id="KW-0963">Cytoplasm</keyword>
<dbReference type="SUPFAM" id="SSF52540">
    <property type="entry name" value="P-loop containing nucleoside triphosphate hydrolases"/>
    <property type="match status" value="1"/>
</dbReference>
<evidence type="ECO:0000313" key="12">
    <source>
        <dbReference type="Proteomes" id="UP000480684"/>
    </source>
</evidence>
<evidence type="ECO:0000256" key="6">
    <source>
        <dbReference type="ARBA" id="ARBA00022723"/>
    </source>
</evidence>
<comment type="subcellular location">
    <subcellularLocation>
        <location evidence="1">Cytoplasm</location>
    </subcellularLocation>
</comment>
<evidence type="ECO:0000256" key="3">
    <source>
        <dbReference type="ARBA" id="ARBA00019010"/>
    </source>
</evidence>
<keyword evidence="11" id="KW-0808">Transferase</keyword>
<comment type="caution">
    <text evidence="11">The sequence shown here is derived from an EMBL/GenBank/DDBJ whole genome shotgun (WGS) entry which is preliminary data.</text>
</comment>
<comment type="similarity">
    <text evidence="2">Belongs to the TsaE family.</text>
</comment>
<dbReference type="GO" id="GO:0046872">
    <property type="term" value="F:metal ion binding"/>
    <property type="evidence" value="ECO:0007669"/>
    <property type="project" value="UniProtKB-KW"/>
</dbReference>
<evidence type="ECO:0000256" key="8">
    <source>
        <dbReference type="ARBA" id="ARBA00022840"/>
    </source>
</evidence>
<dbReference type="Pfam" id="PF02367">
    <property type="entry name" value="TsaE"/>
    <property type="match status" value="1"/>
</dbReference>
<evidence type="ECO:0000256" key="10">
    <source>
        <dbReference type="ARBA" id="ARBA00032441"/>
    </source>
</evidence>
<dbReference type="GO" id="GO:0005524">
    <property type="term" value="F:ATP binding"/>
    <property type="evidence" value="ECO:0007669"/>
    <property type="project" value="UniProtKB-KW"/>
</dbReference>
<dbReference type="InterPro" id="IPR003442">
    <property type="entry name" value="T6A_TsaE"/>
</dbReference>
<proteinExistence type="inferred from homology"/>
<evidence type="ECO:0000256" key="1">
    <source>
        <dbReference type="ARBA" id="ARBA00004496"/>
    </source>
</evidence>
<dbReference type="PANTHER" id="PTHR33540:SF2">
    <property type="entry name" value="TRNA THREONYLCARBAMOYLADENOSINE BIOSYNTHESIS PROTEIN TSAE"/>
    <property type="match status" value="1"/>
</dbReference>
<dbReference type="NCBIfam" id="TIGR00150">
    <property type="entry name" value="T6A_YjeE"/>
    <property type="match status" value="1"/>
</dbReference>
<dbReference type="GO" id="GO:0005737">
    <property type="term" value="C:cytoplasm"/>
    <property type="evidence" value="ECO:0007669"/>
    <property type="project" value="UniProtKB-SubCell"/>
</dbReference>
<keyword evidence="7" id="KW-0547">Nucleotide-binding</keyword>
<organism evidence="11 12">
    <name type="scientific">Magnetospirillum aberrantis SpK</name>
    <dbReference type="NCBI Taxonomy" id="908842"/>
    <lineage>
        <taxon>Bacteria</taxon>
        <taxon>Pseudomonadati</taxon>
        <taxon>Pseudomonadota</taxon>
        <taxon>Alphaproteobacteria</taxon>
        <taxon>Rhodospirillales</taxon>
        <taxon>Rhodospirillaceae</taxon>
        <taxon>Magnetospirillum</taxon>
    </lineage>
</organism>
<dbReference type="RefSeq" id="WP_163673753.1">
    <property type="nucleotide sequence ID" value="NZ_JAAIYP010000004.1"/>
</dbReference>
<keyword evidence="5" id="KW-0819">tRNA processing</keyword>
<keyword evidence="9" id="KW-0460">Magnesium</keyword>
<dbReference type="GO" id="GO:0002949">
    <property type="term" value="P:tRNA threonylcarbamoyladenosine modification"/>
    <property type="evidence" value="ECO:0007669"/>
    <property type="project" value="InterPro"/>
</dbReference>
<evidence type="ECO:0000256" key="7">
    <source>
        <dbReference type="ARBA" id="ARBA00022741"/>
    </source>
</evidence>
<dbReference type="Proteomes" id="UP000480684">
    <property type="component" value="Unassembled WGS sequence"/>
</dbReference>
<evidence type="ECO:0000313" key="11">
    <source>
        <dbReference type="EMBL" id="NFV78637.1"/>
    </source>
</evidence>
<keyword evidence="6" id="KW-0479">Metal-binding</keyword>
<dbReference type="AlphaFoldDB" id="A0A7C9QRP7"/>
<dbReference type="GO" id="GO:0016740">
    <property type="term" value="F:transferase activity"/>
    <property type="evidence" value="ECO:0007669"/>
    <property type="project" value="UniProtKB-KW"/>
</dbReference>
<keyword evidence="8" id="KW-0067">ATP-binding</keyword>
<keyword evidence="12" id="KW-1185">Reference proteome</keyword>
<evidence type="ECO:0000256" key="4">
    <source>
        <dbReference type="ARBA" id="ARBA00022490"/>
    </source>
</evidence>
<evidence type="ECO:0000256" key="9">
    <source>
        <dbReference type="ARBA" id="ARBA00022842"/>
    </source>
</evidence>